<dbReference type="SUPFAM" id="SSF118352">
    <property type="entry name" value="HSP33 redox switch-like"/>
    <property type="match status" value="1"/>
</dbReference>
<dbReference type="STRING" id="1234409.C683_0013"/>
<dbReference type="CDD" id="cd00498">
    <property type="entry name" value="Hsp33"/>
    <property type="match status" value="1"/>
</dbReference>
<keyword evidence="7" id="KW-0346">Stress response</keyword>
<feature type="disulfide bond" description="Redox-active" evidence="6">
    <location>
        <begin position="271"/>
        <end position="274"/>
    </location>
</feature>
<evidence type="ECO:0000313" key="7">
    <source>
        <dbReference type="EMBL" id="EKU27970.1"/>
    </source>
</evidence>
<dbReference type="PATRIC" id="fig|1234409.3.peg.11"/>
<dbReference type="AlphaFoldDB" id="K8ZAL6"/>
<keyword evidence="1 6" id="KW-0963">Cytoplasm</keyword>
<accession>K8ZAL6</accession>
<keyword evidence="8" id="KW-1185">Reference proteome</keyword>
<organism evidence="7 8">
    <name type="scientific">Catellicoccus marimammalium M35/04/3</name>
    <dbReference type="NCBI Taxonomy" id="1234409"/>
    <lineage>
        <taxon>Bacteria</taxon>
        <taxon>Bacillati</taxon>
        <taxon>Bacillota</taxon>
        <taxon>Bacilli</taxon>
        <taxon>Lactobacillales</taxon>
        <taxon>Enterococcaceae</taxon>
        <taxon>Catellicoccus</taxon>
    </lineage>
</organism>
<evidence type="ECO:0000313" key="8">
    <source>
        <dbReference type="Proteomes" id="UP000016057"/>
    </source>
</evidence>
<dbReference type="PANTHER" id="PTHR30111:SF1">
    <property type="entry name" value="33 KDA CHAPERONIN"/>
    <property type="match status" value="1"/>
</dbReference>
<dbReference type="HAMAP" id="MF_00117">
    <property type="entry name" value="HslO"/>
    <property type="match status" value="1"/>
</dbReference>
<sequence length="301" mass="32152">MTKDYLVRALCFNDTIRAVAVTATGVVNEAHLAHDTWNTATAALGRTLIAGLLLGSSQKGQEHMTIKVQGNGPIGTILVDANAKGEVKGYAQNPHVSLPSNAQGKLDVRGAVGTEGSLTVIKDLGLKEPFVGQVPLVSGELGEDFTNYMASSEQIPSAIGLSVLVDTDESVRAAGGFMIQVMPGATEETITEIEQRLAKLPFVSTLIDEGKTPEEILAAILGEENMTILDREPVAFACDCSKEKFAQALTRIGGDALQEMIDEDEGAETVCHFCNSKYQFDKAELEELQKLAQVQEAEDEA</sequence>
<comment type="subcellular location">
    <subcellularLocation>
        <location evidence="6">Cytoplasm</location>
    </subcellularLocation>
</comment>
<dbReference type="GO" id="GO:0051082">
    <property type="term" value="F:unfolded protein binding"/>
    <property type="evidence" value="ECO:0007669"/>
    <property type="project" value="UniProtKB-UniRule"/>
</dbReference>
<dbReference type="NCBIfam" id="NF001033">
    <property type="entry name" value="PRK00114.1"/>
    <property type="match status" value="1"/>
</dbReference>
<dbReference type="GO" id="GO:0042026">
    <property type="term" value="P:protein refolding"/>
    <property type="evidence" value="ECO:0007669"/>
    <property type="project" value="TreeGrafter"/>
</dbReference>
<dbReference type="GO" id="GO:0044183">
    <property type="term" value="F:protein folding chaperone"/>
    <property type="evidence" value="ECO:0007669"/>
    <property type="project" value="TreeGrafter"/>
</dbReference>
<dbReference type="EMBL" id="AMYT01000002">
    <property type="protein sequence ID" value="EKU27970.1"/>
    <property type="molecule type" value="Genomic_DNA"/>
</dbReference>
<comment type="caution">
    <text evidence="7">The sequence shown here is derived from an EMBL/GenBank/DDBJ whole genome shotgun (WGS) entry which is preliminary data.</text>
</comment>
<dbReference type="PIRSF" id="PIRSF005261">
    <property type="entry name" value="Heat_shock_Hsp33"/>
    <property type="match status" value="1"/>
</dbReference>
<dbReference type="Gene3D" id="3.90.1280.10">
    <property type="entry name" value="HSP33 redox switch-like"/>
    <property type="match status" value="1"/>
</dbReference>
<evidence type="ECO:0000256" key="3">
    <source>
        <dbReference type="ARBA" id="ARBA00023157"/>
    </source>
</evidence>
<feature type="disulfide bond" description="Redox-active" evidence="6">
    <location>
        <begin position="238"/>
        <end position="240"/>
    </location>
</feature>
<dbReference type="PANTHER" id="PTHR30111">
    <property type="entry name" value="33 KDA CHAPERONIN"/>
    <property type="match status" value="1"/>
</dbReference>
<dbReference type="InterPro" id="IPR016153">
    <property type="entry name" value="Heat_shock_Hsp33_N"/>
</dbReference>
<proteinExistence type="inferred from homology"/>
<evidence type="ECO:0000256" key="5">
    <source>
        <dbReference type="ARBA" id="ARBA00023284"/>
    </source>
</evidence>
<dbReference type="Proteomes" id="UP000016057">
    <property type="component" value="Unassembled WGS sequence"/>
</dbReference>
<evidence type="ECO:0000256" key="2">
    <source>
        <dbReference type="ARBA" id="ARBA00022833"/>
    </source>
</evidence>
<keyword evidence="3 6" id="KW-1015">Disulfide bond</keyword>
<evidence type="ECO:0000256" key="1">
    <source>
        <dbReference type="ARBA" id="ARBA00022490"/>
    </source>
</evidence>
<reference evidence="7 8" key="1">
    <citation type="journal article" date="2013" name="Genome Announc.">
        <title>Draft Genome Sequence of Catellicoccus marimammalium, a Novel Species Commonly Found in Gull Feces.</title>
        <authorList>
            <person name="Weigand M.R."/>
            <person name="Ryu H."/>
            <person name="Bozcek L."/>
            <person name="Konstantinidis K.T."/>
            <person name="Santo Domingo J.W."/>
        </authorList>
    </citation>
    <scope>NUCLEOTIDE SEQUENCE [LARGE SCALE GENOMIC DNA]</scope>
    <source>
        <strain evidence="7 8">M35/04/3</strain>
    </source>
</reference>
<dbReference type="SUPFAM" id="SSF64397">
    <property type="entry name" value="Hsp33 domain"/>
    <property type="match status" value="1"/>
</dbReference>
<dbReference type="GO" id="GO:0005737">
    <property type="term" value="C:cytoplasm"/>
    <property type="evidence" value="ECO:0007669"/>
    <property type="project" value="UniProtKB-SubCell"/>
</dbReference>
<dbReference type="Gene3D" id="3.55.30.10">
    <property type="entry name" value="Hsp33 domain"/>
    <property type="match status" value="1"/>
</dbReference>
<dbReference type="InterPro" id="IPR000397">
    <property type="entry name" value="Heat_shock_Hsp33"/>
</dbReference>
<name>K8ZAL6_9ENTE</name>
<dbReference type="OrthoDB" id="9776534at2"/>
<keyword evidence="4 6" id="KW-0143">Chaperone</keyword>
<evidence type="ECO:0000256" key="4">
    <source>
        <dbReference type="ARBA" id="ARBA00023186"/>
    </source>
</evidence>
<dbReference type="InterPro" id="IPR016154">
    <property type="entry name" value="Heat_shock_Hsp33_C"/>
</dbReference>
<evidence type="ECO:0000256" key="6">
    <source>
        <dbReference type="HAMAP-Rule" id="MF_00117"/>
    </source>
</evidence>
<keyword evidence="2 6" id="KW-0862">Zinc</keyword>
<gene>
    <name evidence="6" type="primary">hslO</name>
    <name evidence="7" type="ORF">C683_0013</name>
</gene>
<protein>
    <recommendedName>
        <fullName evidence="6">33 kDa chaperonin</fullName>
    </recommendedName>
    <alternativeName>
        <fullName evidence="6">Heat shock protein 33 homolog</fullName>
        <shortName evidence="6">HSP33</shortName>
    </alternativeName>
</protein>
<comment type="function">
    <text evidence="6">Redox regulated molecular chaperone. Protects both thermally unfolding and oxidatively damaged proteins from irreversible aggregation. Plays an important role in the bacterial defense system toward oxidative stress.</text>
</comment>
<dbReference type="Pfam" id="PF01430">
    <property type="entry name" value="HSP33"/>
    <property type="match status" value="1"/>
</dbReference>
<dbReference type="eggNOG" id="COG1281">
    <property type="taxonomic scope" value="Bacteria"/>
</dbReference>
<comment type="similarity">
    <text evidence="6">Belongs to the HSP33 family.</text>
</comment>
<keyword evidence="5 6" id="KW-0676">Redox-active center</keyword>
<dbReference type="RefSeq" id="WP_009488042.1">
    <property type="nucleotide sequence ID" value="NZ_AMYT01000002.1"/>
</dbReference>
<comment type="PTM">
    <text evidence="6">Under oxidizing conditions two disulfide bonds are formed involving the reactive cysteines. Under reducing conditions zinc is bound to the reactive cysteines and the protein is inactive.</text>
</comment>